<organism evidence="1 2">
    <name type="scientific">candidate division WOR-3 bacterium</name>
    <dbReference type="NCBI Taxonomy" id="2052148"/>
    <lineage>
        <taxon>Bacteria</taxon>
        <taxon>Bacteria division WOR-3</taxon>
    </lineage>
</organism>
<sequence>MAGISALKWSNFKNSSDEFKDIFNIDFKVFITISIPSHLSKKLYKALQTVARIPAKDFTGDWRLKVALKRKAINSLKHTLFFNIYERQHIENAKSVLVNDTDPSKYKFVIDSPQCLNKNWREIANSAGVSKVEFIARSEDEPGIQLADIIAGCIQDMTRNNRKARRIYQQLIKDKMVDMYSEDYPNPNLIFSPTFTDREKRKLQIFR</sequence>
<dbReference type="Pfam" id="PF12686">
    <property type="entry name" value="DUF3800"/>
    <property type="match status" value="1"/>
</dbReference>
<proteinExistence type="predicted"/>
<evidence type="ECO:0000313" key="1">
    <source>
        <dbReference type="EMBL" id="HEC77977.1"/>
    </source>
</evidence>
<evidence type="ECO:0000313" key="2">
    <source>
        <dbReference type="Proteomes" id="UP000885826"/>
    </source>
</evidence>
<dbReference type="InterPro" id="IPR024524">
    <property type="entry name" value="DUF3800"/>
</dbReference>
<dbReference type="EMBL" id="DRIG01000029">
    <property type="protein sequence ID" value="HEC77977.1"/>
    <property type="molecule type" value="Genomic_DNA"/>
</dbReference>
<comment type="caution">
    <text evidence="1">The sequence shown here is derived from an EMBL/GenBank/DDBJ whole genome shotgun (WGS) entry which is preliminary data.</text>
</comment>
<dbReference type="Proteomes" id="UP000885826">
    <property type="component" value="Unassembled WGS sequence"/>
</dbReference>
<dbReference type="AlphaFoldDB" id="A0A9C9ELV7"/>
<gene>
    <name evidence="1" type="ORF">ENI34_02400</name>
</gene>
<protein>
    <submittedName>
        <fullName evidence="1">Uncharacterized protein</fullName>
    </submittedName>
</protein>
<reference evidence="1" key="1">
    <citation type="journal article" date="2020" name="mSystems">
        <title>Genome- and Community-Level Interaction Insights into Carbon Utilization and Element Cycling Functions of Hydrothermarchaeota in Hydrothermal Sediment.</title>
        <authorList>
            <person name="Zhou Z."/>
            <person name="Liu Y."/>
            <person name="Xu W."/>
            <person name="Pan J."/>
            <person name="Luo Z.H."/>
            <person name="Li M."/>
        </authorList>
    </citation>
    <scope>NUCLEOTIDE SEQUENCE</scope>
    <source>
        <strain evidence="1">HyVt-388</strain>
    </source>
</reference>
<name>A0A9C9ELV7_UNCW3</name>
<accession>A0A9C9ELV7</accession>